<gene>
    <name evidence="1" type="ORF">SAMN05216469_10689</name>
</gene>
<reference evidence="1 2" key="1">
    <citation type="submission" date="2016-10" db="EMBL/GenBank/DDBJ databases">
        <authorList>
            <person name="de Groot N.N."/>
        </authorList>
    </citation>
    <scope>NUCLEOTIDE SEQUENCE [LARGE SCALE GENOMIC DNA]</scope>
    <source>
        <strain evidence="1 2">KH2T6</strain>
    </source>
</reference>
<protein>
    <recommendedName>
        <fullName evidence="3">Immunity protein 50</fullName>
    </recommendedName>
</protein>
<dbReference type="AlphaFoldDB" id="A0A1H7K944"/>
<name>A0A1H7K944_RUMAL</name>
<accession>A0A1H7K944</accession>
<dbReference type="OrthoDB" id="1825052at2"/>
<evidence type="ECO:0008006" key="3">
    <source>
        <dbReference type="Google" id="ProtNLM"/>
    </source>
</evidence>
<dbReference type="Proteomes" id="UP000186015">
    <property type="component" value="Unassembled WGS sequence"/>
</dbReference>
<organism evidence="1 2">
    <name type="scientific">Ruminococcus albus</name>
    <dbReference type="NCBI Taxonomy" id="1264"/>
    <lineage>
        <taxon>Bacteria</taxon>
        <taxon>Bacillati</taxon>
        <taxon>Bacillota</taxon>
        <taxon>Clostridia</taxon>
        <taxon>Eubacteriales</taxon>
        <taxon>Oscillospiraceae</taxon>
        <taxon>Ruminococcus</taxon>
    </lineage>
</organism>
<evidence type="ECO:0000313" key="1">
    <source>
        <dbReference type="EMBL" id="SEK82497.1"/>
    </source>
</evidence>
<sequence length="125" mass="14910">MFDHKNIDGIEILKEKIPSELQYWHFFGNIEEMHYCSRAIDEFYCDYTNTITMLLTNSDKRYRIELNLYNIRGDLHFDMANGFFSGFTIDEFSTSASDNHFHLYSCEQDIGFDLYCEKIRAVLKE</sequence>
<evidence type="ECO:0000313" key="2">
    <source>
        <dbReference type="Proteomes" id="UP000186015"/>
    </source>
</evidence>
<proteinExistence type="predicted"/>
<dbReference type="EMBL" id="FOAT01000006">
    <property type="protein sequence ID" value="SEK82497.1"/>
    <property type="molecule type" value="Genomic_DNA"/>
</dbReference>
<dbReference type="RefSeq" id="WP_074832572.1">
    <property type="nucleotide sequence ID" value="NZ_FOAT01000006.1"/>
</dbReference>